<comment type="caution">
    <text evidence="2">The sequence shown here is derived from an EMBL/GenBank/DDBJ whole genome shotgun (WGS) entry which is preliminary data.</text>
</comment>
<dbReference type="SMART" id="SM00028">
    <property type="entry name" value="TPR"/>
    <property type="match status" value="2"/>
</dbReference>
<dbReference type="EMBL" id="RDSM01000001">
    <property type="protein sequence ID" value="RXH58244.1"/>
    <property type="molecule type" value="Genomic_DNA"/>
</dbReference>
<dbReference type="GO" id="GO:0032784">
    <property type="term" value="P:regulation of DNA-templated transcription elongation"/>
    <property type="evidence" value="ECO:0007669"/>
    <property type="project" value="InterPro"/>
</dbReference>
<sequence length="1185" mass="131397">MILTTGKASGRAQLTIQSLNQECRAAGLFTVQLLNWDQITEMIRQYPEIEAQFYGGLRPEEVAVVNNKLDQIVDIGQTISATFGATGIDAEIDIARDLINSRDAQIALLQLNRIQKNKGADLTEWHRFRIFTNLGAACLILGRGKEAARHFLDAAPLRPTDELAIANEVLAFHLLGDDDQTRQKVLVARERFPHSTRLMSLWIQSSPIDIPYEDLLAATPVHLRSDAEVSFALGMRAMAGDRLEAGEQHAKDAVAAKPKWSQAHLFLAQVRFGRVVLLDRSGTPLPGTDRSGALQNADLTASTAIEVAEVEGISYVKAKAFGLKSDIATILGNKEDAVRYARDSFGADSSDIDAQISLAQALMANGNRDDAIIFFEEIHARFKEMPNVNFMLGEALLERGAANDLFRAFDVFSSAAVGKMRQELVDPLTIGAVRALALAERHSEVASYAERQEVIASPVLATTIRASASIKQGTIAEANQLLDDAIALRTSTTTLSAIAVLARNLMELGRWADALPLLQFLFSRVGVRCDPNLLLNCAGRLRRDDVILETFDSLYAKGLRMWDNLEYELQYLERYDYEKAIIRLQEFIAANPEHRLAELRLAIVALRFGRKDLARISAAAMPLAEEIPMRYAVPAIHVLQWSDRSMEAVDYAYRVLRANPNKLEAHTAYIAALAPGACPDEIGPATETVQIGSAVQYSRGNNGVTEWLVIEDTETPSSDFEEISATSELAMDLIGKRVGDTFVRVKNPLRDHIGTIVQIMPKYTRRIQAIGPQMEYKFSDQSVIWTLEIPTPEKLTLADVQPILDSVRSQSEAVLKVREIYKNSTITLHMFGDRFDDSAHGALIDLARSGEDFVKCAPPDVNSLMNAMSALAVRNIVVVDLTALATLRLLDITRQVLSVGTIQFVISAATYATLQQLRAKAKFSPAHGTMLYKDGQHYMVPTAEQEAEQYHLAFEQWLAEIEANTKIVTVPEVARLLPDKRDQLNEILGEEGLESAMLALRPGHLLWSDDYNASELAKTELGVERVWTQALTEQIANLGLIDRSLAEEIYAKLIGYDFQSTHFTGSVMLAALRLARHSVDNFPMAKMLKAFSGVPIFDRRASFFIMGEFILKIALEPLLPETRCEATKALLSTYPNDDITNTQLDIFAKQCARSMILTPQASDDFLKCYNGWRKQRRSRIPIIGA</sequence>
<keyword evidence="3" id="KW-1185">Reference proteome</keyword>
<reference evidence="3" key="2">
    <citation type="submission" date="2019-02" db="EMBL/GenBank/DDBJ databases">
        <title>Granulicella sibirica sp. nov., a psychrotolerant acidobacterium isolated from an organic soil layer in forested tundra, West Siberia.</title>
        <authorList>
            <person name="Oshkin I.Y."/>
            <person name="Kulichevskaya I.S."/>
            <person name="Rijpstra W.I.C."/>
            <person name="Sinninghe Damste J.S."/>
            <person name="Rakitin A.L."/>
            <person name="Ravin N.V."/>
            <person name="Dedysh S.N."/>
        </authorList>
    </citation>
    <scope>NUCLEOTIDE SEQUENCE [LARGE SCALE GENOMIC DNA]</scope>
    <source>
        <strain evidence="3">AF10</strain>
    </source>
</reference>
<dbReference type="InterPro" id="IPR019734">
    <property type="entry name" value="TPR_rpt"/>
</dbReference>
<protein>
    <recommendedName>
        <fullName evidence="1">PIN domain-containing protein</fullName>
    </recommendedName>
</protein>
<dbReference type="SUPFAM" id="SSF48452">
    <property type="entry name" value="TPR-like"/>
    <property type="match status" value="2"/>
</dbReference>
<dbReference type="InterPro" id="IPR036953">
    <property type="entry name" value="GreA/GreB_C_sf"/>
</dbReference>
<dbReference type="Proteomes" id="UP000289437">
    <property type="component" value="Unassembled WGS sequence"/>
</dbReference>
<accession>A0A4V1L671</accession>
<name>A0A4V1L671_9BACT</name>
<dbReference type="Gene3D" id="1.25.40.10">
    <property type="entry name" value="Tetratricopeptide repeat domain"/>
    <property type="match status" value="3"/>
</dbReference>
<dbReference type="Gene3D" id="3.10.50.30">
    <property type="entry name" value="Transcription elongation factor, GreA/GreB, C-terminal domain"/>
    <property type="match status" value="1"/>
</dbReference>
<feature type="domain" description="PIN" evidence="1">
    <location>
        <begin position="878"/>
        <end position="1018"/>
    </location>
</feature>
<dbReference type="AlphaFoldDB" id="A0A4V1L671"/>
<evidence type="ECO:0000313" key="2">
    <source>
        <dbReference type="EMBL" id="RXH58244.1"/>
    </source>
</evidence>
<proteinExistence type="predicted"/>
<dbReference type="InterPro" id="IPR048987">
    <property type="entry name" value="PIN-TPR-GreABC"/>
</dbReference>
<evidence type="ECO:0000259" key="1">
    <source>
        <dbReference type="Pfam" id="PF20698"/>
    </source>
</evidence>
<organism evidence="2 3">
    <name type="scientific">Granulicella sibirica</name>
    <dbReference type="NCBI Taxonomy" id="2479048"/>
    <lineage>
        <taxon>Bacteria</taxon>
        <taxon>Pseudomonadati</taxon>
        <taxon>Acidobacteriota</taxon>
        <taxon>Terriglobia</taxon>
        <taxon>Terriglobales</taxon>
        <taxon>Acidobacteriaceae</taxon>
        <taxon>Granulicella</taxon>
    </lineage>
</organism>
<dbReference type="Pfam" id="PF20698">
    <property type="entry name" value="PIN-TPR-GreABC"/>
    <property type="match status" value="1"/>
</dbReference>
<dbReference type="InterPro" id="IPR011990">
    <property type="entry name" value="TPR-like_helical_dom_sf"/>
</dbReference>
<evidence type="ECO:0000313" key="3">
    <source>
        <dbReference type="Proteomes" id="UP000289437"/>
    </source>
</evidence>
<reference evidence="2 3" key="1">
    <citation type="submission" date="2018-11" db="EMBL/GenBank/DDBJ databases">
        <authorList>
            <person name="Mardanov A.V."/>
            <person name="Ravin N.V."/>
            <person name="Dedysh S.N."/>
        </authorList>
    </citation>
    <scope>NUCLEOTIDE SEQUENCE [LARGE SCALE GENOMIC DNA]</scope>
    <source>
        <strain evidence="2 3">AF10</strain>
    </source>
</reference>
<gene>
    <name evidence="2" type="ORF">GRAN_1554</name>
</gene>
<dbReference type="GO" id="GO:0003677">
    <property type="term" value="F:DNA binding"/>
    <property type="evidence" value="ECO:0007669"/>
    <property type="project" value="InterPro"/>
</dbReference>